<keyword evidence="1" id="KW-1133">Transmembrane helix</keyword>
<name>A0A1M4WQ38_9BACT</name>
<proteinExistence type="predicted"/>
<feature type="transmembrane region" description="Helical" evidence="1">
    <location>
        <begin position="26"/>
        <end position="44"/>
    </location>
</feature>
<evidence type="ECO:0000256" key="1">
    <source>
        <dbReference type="SAM" id="Phobius"/>
    </source>
</evidence>
<accession>A0A1M4WQ38</accession>
<keyword evidence="1" id="KW-0812">Transmembrane</keyword>
<reference evidence="2 3" key="1">
    <citation type="submission" date="2016-11" db="EMBL/GenBank/DDBJ databases">
        <authorList>
            <person name="Jaros S."/>
            <person name="Januszkiewicz K."/>
            <person name="Wedrychowicz H."/>
        </authorList>
    </citation>
    <scope>NUCLEOTIDE SEQUENCE [LARGE SCALE GENOMIC DNA]</scope>
    <source>
        <strain evidence="2 3">DSM 26910</strain>
    </source>
</reference>
<keyword evidence="1" id="KW-0472">Membrane</keyword>
<dbReference type="STRING" id="1484053.SAMN05444274_102522"/>
<keyword evidence="3" id="KW-1185">Reference proteome</keyword>
<evidence type="ECO:0000313" key="3">
    <source>
        <dbReference type="Proteomes" id="UP000184164"/>
    </source>
</evidence>
<gene>
    <name evidence="2" type="ORF">SAMN05444274_102522</name>
</gene>
<protein>
    <submittedName>
        <fullName evidence="2">Uncharacterized protein</fullName>
    </submittedName>
</protein>
<dbReference type="Proteomes" id="UP000184164">
    <property type="component" value="Unassembled WGS sequence"/>
</dbReference>
<organism evidence="2 3">
    <name type="scientific">Mariniphaga anaerophila</name>
    <dbReference type="NCBI Taxonomy" id="1484053"/>
    <lineage>
        <taxon>Bacteria</taxon>
        <taxon>Pseudomonadati</taxon>
        <taxon>Bacteroidota</taxon>
        <taxon>Bacteroidia</taxon>
        <taxon>Marinilabiliales</taxon>
        <taxon>Prolixibacteraceae</taxon>
        <taxon>Mariniphaga</taxon>
    </lineage>
</organism>
<dbReference type="EMBL" id="FQUM01000002">
    <property type="protein sequence ID" value="SHE83411.1"/>
    <property type="molecule type" value="Genomic_DNA"/>
</dbReference>
<evidence type="ECO:0000313" key="2">
    <source>
        <dbReference type="EMBL" id="SHE83411.1"/>
    </source>
</evidence>
<dbReference type="AlphaFoldDB" id="A0A1M4WQ38"/>
<sequence length="60" mass="7116">MTGCRNLGFFTASPIDNLSDKKEEYFSFYTIYNQLFFFIILTAINRTILELKFFLLVFSL</sequence>